<comment type="similarity">
    <text evidence="1">Belongs to the UPF0175 family.</text>
</comment>
<dbReference type="InterPro" id="IPR052264">
    <property type="entry name" value="UPF0175_domain"/>
</dbReference>
<evidence type="ECO:0000256" key="1">
    <source>
        <dbReference type="ARBA" id="ARBA00005651"/>
    </source>
</evidence>
<dbReference type="Pfam" id="PF03683">
    <property type="entry name" value="UPF0175"/>
    <property type="match status" value="1"/>
</dbReference>
<dbReference type="InterPro" id="IPR005368">
    <property type="entry name" value="UPF0175"/>
</dbReference>
<comment type="caution">
    <text evidence="2">The sequence shown here is derived from an EMBL/GenBank/DDBJ whole genome shotgun (WGS) entry which is preliminary data.</text>
</comment>
<dbReference type="EMBL" id="JAVMIP010000003">
    <property type="protein sequence ID" value="MDS3860140.1"/>
    <property type="molecule type" value="Genomic_DNA"/>
</dbReference>
<sequence>MSLVISEDLAKASGFSENELFLEIVLMLFQQNKISLGKASELVGLHRMQFQKLLADREICVHYDVNDFQDDLDNIREIK</sequence>
<dbReference type="PANTHER" id="PTHR37525:SF1">
    <property type="entry name" value="UPF0175 PROTEIN SSL1255"/>
    <property type="match status" value="1"/>
</dbReference>
<evidence type="ECO:0000313" key="2">
    <source>
        <dbReference type="EMBL" id="MDS3860140.1"/>
    </source>
</evidence>
<protein>
    <submittedName>
        <fullName evidence="2">UPF0175 family protein</fullName>
    </submittedName>
</protein>
<proteinExistence type="inferred from homology"/>
<name>A0AAE4FSH4_9CYAN</name>
<organism evidence="2 3">
    <name type="scientific">Pseudocalidococcus azoricus BACA0444</name>
    <dbReference type="NCBI Taxonomy" id="2918990"/>
    <lineage>
        <taxon>Bacteria</taxon>
        <taxon>Bacillati</taxon>
        <taxon>Cyanobacteriota</taxon>
        <taxon>Cyanophyceae</taxon>
        <taxon>Acaryochloridales</taxon>
        <taxon>Thermosynechococcaceae</taxon>
        <taxon>Pseudocalidococcus</taxon>
        <taxon>Pseudocalidococcus azoricus</taxon>
    </lineage>
</organism>
<dbReference type="Proteomes" id="UP001268256">
    <property type="component" value="Unassembled WGS sequence"/>
</dbReference>
<evidence type="ECO:0000313" key="3">
    <source>
        <dbReference type="Proteomes" id="UP001268256"/>
    </source>
</evidence>
<reference evidence="3" key="1">
    <citation type="submission" date="2023-07" db="EMBL/GenBank/DDBJ databases">
        <authorList>
            <person name="Luz R."/>
            <person name="Cordeiro R."/>
            <person name="Fonseca A."/>
            <person name="Goncalves V."/>
        </authorList>
    </citation>
    <scope>NUCLEOTIDE SEQUENCE [LARGE SCALE GENOMIC DNA]</scope>
    <source>
        <strain evidence="3">BACA0444</strain>
    </source>
</reference>
<gene>
    <name evidence="2" type="ORF">RIF25_04905</name>
</gene>
<keyword evidence="3" id="KW-1185">Reference proteome</keyword>
<dbReference type="PANTHER" id="PTHR37525">
    <property type="entry name" value="UPF0175 PROTEIN SSL1255"/>
    <property type="match status" value="1"/>
</dbReference>
<dbReference type="RefSeq" id="WP_322877428.1">
    <property type="nucleotide sequence ID" value="NZ_JAVMIP010000003.1"/>
</dbReference>
<accession>A0AAE4FSH4</accession>
<dbReference type="AlphaFoldDB" id="A0AAE4FSH4"/>